<feature type="chain" id="PRO_5012009566" description="Heme-binding protein" evidence="1">
    <location>
        <begin position="22"/>
        <end position="164"/>
    </location>
</feature>
<gene>
    <name evidence="2" type="ORF">A4S15_03025</name>
</gene>
<dbReference type="InterPro" id="IPR005624">
    <property type="entry name" value="PduO/GlcC-like"/>
</dbReference>
<feature type="signal peptide" evidence="1">
    <location>
        <begin position="1"/>
        <end position="21"/>
    </location>
</feature>
<keyword evidence="1" id="KW-0732">Signal</keyword>
<proteinExistence type="predicted"/>
<sequence>MLTRWIMAGAATMALGGAAGAQELLTEKNLSLAIANEIAQATMASCTASGFRVTVTVLDRAGEVKMMIRGDGTNPHTVENSRRKAYTSRTLGVPSAQFAEEYFKPTNTRVAQGTLPGFIALAGALPIKVGNETIGAVGVSGAPGGDKDEVCAKAGIDKVADKLK</sequence>
<dbReference type="SUPFAM" id="SSF143744">
    <property type="entry name" value="GlcG-like"/>
    <property type="match status" value="1"/>
</dbReference>
<dbReference type="Pfam" id="PF03928">
    <property type="entry name" value="HbpS-like"/>
    <property type="match status" value="1"/>
</dbReference>
<protein>
    <recommendedName>
        <fullName evidence="4">Heme-binding protein</fullName>
    </recommendedName>
</protein>
<dbReference type="Gene3D" id="3.30.450.150">
    <property type="entry name" value="Haem-degrading domain"/>
    <property type="match status" value="1"/>
</dbReference>
<dbReference type="RefSeq" id="WP_376799918.1">
    <property type="nucleotide sequence ID" value="NZ_DBNB01000008.1"/>
</dbReference>
<accession>A0A1W9HQE6</accession>
<evidence type="ECO:0008006" key="4">
    <source>
        <dbReference type="Google" id="ProtNLM"/>
    </source>
</evidence>
<comment type="caution">
    <text evidence="2">The sequence shown here is derived from an EMBL/GenBank/DDBJ whole genome shotgun (WGS) entry which is preliminary data.</text>
</comment>
<evidence type="ECO:0000313" key="3">
    <source>
        <dbReference type="Proteomes" id="UP000192872"/>
    </source>
</evidence>
<dbReference type="AlphaFoldDB" id="A0A1W9HQE6"/>
<dbReference type="InterPro" id="IPR038084">
    <property type="entry name" value="PduO/GlcC-like_sf"/>
</dbReference>
<evidence type="ECO:0000256" key="1">
    <source>
        <dbReference type="SAM" id="SignalP"/>
    </source>
</evidence>
<dbReference type="STRING" id="1827387.A4S15_03025"/>
<reference evidence="2 3" key="1">
    <citation type="journal article" date="2017" name="Water Res.">
        <title>Comammox in drinking water systems.</title>
        <authorList>
            <person name="Wang Y."/>
            <person name="Ma L."/>
            <person name="Mao Y."/>
            <person name="Jiang X."/>
            <person name="Xia Y."/>
            <person name="Yu K."/>
            <person name="Li B."/>
            <person name="Zhang T."/>
        </authorList>
    </citation>
    <scope>NUCLEOTIDE SEQUENCE [LARGE SCALE GENOMIC DNA]</scope>
    <source>
        <strain evidence="2">SG_bin8</strain>
    </source>
</reference>
<dbReference type="Proteomes" id="UP000192872">
    <property type="component" value="Unassembled WGS sequence"/>
</dbReference>
<evidence type="ECO:0000313" key="2">
    <source>
        <dbReference type="EMBL" id="OQW49698.1"/>
    </source>
</evidence>
<dbReference type="PANTHER" id="PTHR34309">
    <property type="entry name" value="SLR1406 PROTEIN"/>
    <property type="match status" value="1"/>
</dbReference>
<dbReference type="EMBL" id="LWDL01000031">
    <property type="protein sequence ID" value="OQW49698.1"/>
    <property type="molecule type" value="Genomic_DNA"/>
</dbReference>
<dbReference type="InterPro" id="IPR052517">
    <property type="entry name" value="GlcG_carb_metab_protein"/>
</dbReference>
<dbReference type="PANTHER" id="PTHR34309:SF10">
    <property type="entry name" value="SLR1406 PROTEIN"/>
    <property type="match status" value="1"/>
</dbReference>
<name>A0A1W9HQE6_9HYPH</name>
<organism evidence="2 3">
    <name type="scientific">Candidatus Raskinella chloraquaticus</name>
    <dbReference type="NCBI Taxonomy" id="1951219"/>
    <lineage>
        <taxon>Bacteria</taxon>
        <taxon>Pseudomonadati</taxon>
        <taxon>Pseudomonadota</taxon>
        <taxon>Alphaproteobacteria</taxon>
        <taxon>Hyphomicrobiales</taxon>
        <taxon>Phreatobacteraceae</taxon>
        <taxon>Candidatus Raskinella</taxon>
    </lineage>
</organism>